<comment type="caution">
    <text evidence="2">The sequence shown here is derived from an EMBL/GenBank/DDBJ whole genome shotgun (WGS) entry which is preliminary data.</text>
</comment>
<evidence type="ECO:0000256" key="1">
    <source>
        <dbReference type="SAM" id="Phobius"/>
    </source>
</evidence>
<evidence type="ECO:0000313" key="2">
    <source>
        <dbReference type="EMBL" id="MBC6466207.1"/>
    </source>
</evidence>
<sequence length="155" mass="16757">MEVANIPLQAWIWFGLIGLPASAPNLVGFTLFAVLLVQGAGFWAAKLSQVGAPGRRFPPGLRILSITRVTNPLLLATGVAYTVVAAAIDPGTATLPGVVFTVVAVLEHVDYFHVQLMHDTRADLRRLRAGGLHRSHLARDLARYSRLRTARGSVR</sequence>
<keyword evidence="3" id="KW-1185">Reference proteome</keyword>
<feature type="transmembrane region" description="Helical" evidence="1">
    <location>
        <begin position="12"/>
        <end position="37"/>
    </location>
</feature>
<keyword evidence="1" id="KW-0472">Membrane</keyword>
<reference evidence="2 3" key="1">
    <citation type="submission" date="2020-06" db="EMBL/GenBank/DDBJ databases">
        <title>Actinomadura xiongansis sp. nov., isolated from soil of Baiyangdian.</title>
        <authorList>
            <person name="Zhang X."/>
        </authorList>
    </citation>
    <scope>NUCLEOTIDE SEQUENCE [LARGE SCALE GENOMIC DNA]</scope>
    <source>
        <strain evidence="2 3">HBUM206468</strain>
    </source>
</reference>
<gene>
    <name evidence="2" type="ORF">HKK74_11950</name>
</gene>
<evidence type="ECO:0000313" key="3">
    <source>
        <dbReference type="Proteomes" id="UP000805614"/>
    </source>
</evidence>
<accession>A0ABR7LMY2</accession>
<dbReference type="EMBL" id="JABVEC010000007">
    <property type="protein sequence ID" value="MBC6466207.1"/>
    <property type="molecule type" value="Genomic_DNA"/>
</dbReference>
<proteinExistence type="predicted"/>
<organism evidence="2 3">
    <name type="scientific">Actinomadura alba</name>
    <dbReference type="NCBI Taxonomy" id="406431"/>
    <lineage>
        <taxon>Bacteria</taxon>
        <taxon>Bacillati</taxon>
        <taxon>Actinomycetota</taxon>
        <taxon>Actinomycetes</taxon>
        <taxon>Streptosporangiales</taxon>
        <taxon>Thermomonosporaceae</taxon>
        <taxon>Actinomadura</taxon>
    </lineage>
</organism>
<keyword evidence="1" id="KW-1133">Transmembrane helix</keyword>
<name>A0ABR7LMY2_9ACTN</name>
<keyword evidence="1" id="KW-0812">Transmembrane</keyword>
<protein>
    <submittedName>
        <fullName evidence="2">Uncharacterized protein</fullName>
    </submittedName>
</protein>
<dbReference type="Proteomes" id="UP000805614">
    <property type="component" value="Unassembled WGS sequence"/>
</dbReference>